<keyword evidence="2" id="KW-0732">Signal</keyword>
<keyword evidence="1" id="KW-0812">Transmembrane</keyword>
<proteinExistence type="predicted"/>
<dbReference type="AlphaFoldDB" id="A0A0G1PII1"/>
<evidence type="ECO:0000256" key="1">
    <source>
        <dbReference type="SAM" id="Phobius"/>
    </source>
</evidence>
<feature type="chain" id="PRO_5002539020" description="TPM domain-containing protein" evidence="2">
    <location>
        <begin position="27"/>
        <end position="348"/>
    </location>
</feature>
<comment type="caution">
    <text evidence="3">The sequence shown here is derived from an EMBL/GenBank/DDBJ whole genome shotgun (WGS) entry which is preliminary data.</text>
</comment>
<protein>
    <recommendedName>
        <fullName evidence="5">TPM domain-containing protein</fullName>
    </recommendedName>
</protein>
<feature type="signal peptide" evidence="2">
    <location>
        <begin position="1"/>
        <end position="26"/>
    </location>
</feature>
<keyword evidence="1" id="KW-1133">Transmembrane helix</keyword>
<accession>A0A0G1PII1</accession>
<dbReference type="Proteomes" id="UP000034794">
    <property type="component" value="Unassembled WGS sequence"/>
</dbReference>
<organism evidence="3 4">
    <name type="scientific">Candidatus Collierbacteria bacterium GW2011_GWA2_46_26</name>
    <dbReference type="NCBI Taxonomy" id="1618381"/>
    <lineage>
        <taxon>Bacteria</taxon>
        <taxon>Candidatus Collieribacteriota</taxon>
    </lineage>
</organism>
<keyword evidence="1" id="KW-0472">Membrane</keyword>
<evidence type="ECO:0000313" key="4">
    <source>
        <dbReference type="Proteomes" id="UP000034794"/>
    </source>
</evidence>
<reference evidence="3 4" key="1">
    <citation type="journal article" date="2015" name="Nature">
        <title>rRNA introns, odd ribosomes, and small enigmatic genomes across a large radiation of phyla.</title>
        <authorList>
            <person name="Brown C.T."/>
            <person name="Hug L.A."/>
            <person name="Thomas B.C."/>
            <person name="Sharon I."/>
            <person name="Castelle C.J."/>
            <person name="Singh A."/>
            <person name="Wilkins M.J."/>
            <person name="Williams K.H."/>
            <person name="Banfield J.F."/>
        </authorList>
    </citation>
    <scope>NUCLEOTIDE SEQUENCE [LARGE SCALE GENOMIC DNA]</scope>
</reference>
<sequence>MKQPLKVLLLFAVALSFLVPRGNVSAGDYVSDAIEALKTSNVYVAPGATGTEYDTQSQLGKFLTPGDNIVLVMLPPEALAGTDLYTIARSISEGLGNQKTVGLAVGREVIGYSVLLPEGVAWDKMQRASSVSNDPVTALITFTQNVHSWLSENPLPTPTPVPTAVPTPRPPVELPKAEDISWPVWLVMAVFVLGTVIWLSVYVKKNAKRVLRRQSFAPLTSKIDVISEKIHDIADGKVRKELQRAIQLAYELVDILANSQTHLGYAEEKFPVLLANMDRQIMALKKHESGRRHMSADLLSDVKGVLLTYDDLFIALQKNDPDAVELLTSVYDSSNTMVSTLGYLDDDK</sequence>
<evidence type="ECO:0000256" key="2">
    <source>
        <dbReference type="SAM" id="SignalP"/>
    </source>
</evidence>
<name>A0A0G1PII1_9BACT</name>
<evidence type="ECO:0000313" key="3">
    <source>
        <dbReference type="EMBL" id="KKU32581.1"/>
    </source>
</evidence>
<gene>
    <name evidence="3" type="ORF">UX47_C0009G0018</name>
</gene>
<evidence type="ECO:0008006" key="5">
    <source>
        <dbReference type="Google" id="ProtNLM"/>
    </source>
</evidence>
<dbReference type="EMBL" id="LCMI01000009">
    <property type="protein sequence ID" value="KKU32581.1"/>
    <property type="molecule type" value="Genomic_DNA"/>
</dbReference>
<feature type="transmembrane region" description="Helical" evidence="1">
    <location>
        <begin position="182"/>
        <end position="203"/>
    </location>
</feature>